<dbReference type="PANTHER" id="PTHR48021">
    <property type="match status" value="1"/>
</dbReference>
<dbReference type="Proteomes" id="UP001652628">
    <property type="component" value="Chromosome 2L"/>
</dbReference>
<evidence type="ECO:0000313" key="1">
    <source>
        <dbReference type="Proteomes" id="UP001652628"/>
    </source>
</evidence>
<dbReference type="RefSeq" id="XP_070850500.1">
    <property type="nucleotide sequence ID" value="XM_070994399.1"/>
</dbReference>
<keyword evidence="1" id="KW-1185">Reference proteome</keyword>
<sequence length="151" mass="16906">MVKIFKNSLLLAHALYQLLATLIVNIITFGHGVGVACLSPTLTKIQTADSPLAFKVNIDEISWMGSMLELNSLCGNLFIAFLLERADRKFCIYQMTVPYAVSWFSDRQHGFCVVLLAVQPMWLCPFSLLKWQTPGGFFMSAIKNVIKACCH</sequence>
<dbReference type="GeneID" id="139352310"/>
<dbReference type="InterPro" id="IPR050549">
    <property type="entry name" value="MFS_Trehalose_Transporter"/>
</dbReference>
<accession>A0ABM4TKJ6</accession>
<protein>
    <submittedName>
        <fullName evidence="2">Facilitated trehalose transporter Tret1-like</fullName>
    </submittedName>
</protein>
<reference evidence="2" key="1">
    <citation type="submission" date="2025-08" db="UniProtKB">
        <authorList>
            <consortium name="RefSeq"/>
        </authorList>
    </citation>
    <scope>IDENTIFICATION</scope>
</reference>
<evidence type="ECO:0000313" key="2">
    <source>
        <dbReference type="RefSeq" id="XP_070850500.1"/>
    </source>
</evidence>
<proteinExistence type="predicted"/>
<gene>
    <name evidence="2" type="primary">LOC139352310</name>
</gene>
<name>A0ABM4TKJ6_DROSZ</name>
<organism evidence="1 2">
    <name type="scientific">Drosophila suzukii</name>
    <name type="common">Spotted-wing drosophila fruit fly</name>
    <dbReference type="NCBI Taxonomy" id="28584"/>
    <lineage>
        <taxon>Eukaryota</taxon>
        <taxon>Metazoa</taxon>
        <taxon>Ecdysozoa</taxon>
        <taxon>Arthropoda</taxon>
        <taxon>Hexapoda</taxon>
        <taxon>Insecta</taxon>
        <taxon>Pterygota</taxon>
        <taxon>Neoptera</taxon>
        <taxon>Endopterygota</taxon>
        <taxon>Diptera</taxon>
        <taxon>Brachycera</taxon>
        <taxon>Muscomorpha</taxon>
        <taxon>Ephydroidea</taxon>
        <taxon>Drosophilidae</taxon>
        <taxon>Drosophila</taxon>
        <taxon>Sophophora</taxon>
    </lineage>
</organism>
<dbReference type="PANTHER" id="PTHR48021:SF33">
    <property type="entry name" value="AT22075P-RELATED"/>
    <property type="match status" value="1"/>
</dbReference>